<dbReference type="Gene3D" id="3.30.379.10">
    <property type="entry name" value="Chitobiase/beta-hexosaminidase domain 2-like"/>
    <property type="match status" value="1"/>
</dbReference>
<dbReference type="STRING" id="57732.RU94_GL001939"/>
<dbReference type="GO" id="GO:0045493">
    <property type="term" value="P:xylan catabolic process"/>
    <property type="evidence" value="ECO:0007669"/>
    <property type="project" value="InterPro"/>
</dbReference>
<dbReference type="InterPro" id="IPR037054">
    <property type="entry name" value="A-glucoronidase_C_sf"/>
</dbReference>
<dbReference type="RefSeq" id="WP_010754308.1">
    <property type="nucleotide sequence ID" value="NZ_ASVU01000001.1"/>
</dbReference>
<dbReference type="GO" id="GO:0005576">
    <property type="term" value="C:extracellular region"/>
    <property type="evidence" value="ECO:0007669"/>
    <property type="project" value="InterPro"/>
</dbReference>
<dbReference type="GO" id="GO:0046559">
    <property type="term" value="F:alpha-glucuronidase activity"/>
    <property type="evidence" value="ECO:0007669"/>
    <property type="project" value="InterPro"/>
</dbReference>
<dbReference type="AlphaFoldDB" id="R2RRJ0"/>
<feature type="domain" description="Glycosyl hydrolase family 67 catalytic" evidence="3">
    <location>
        <begin position="107"/>
        <end position="425"/>
    </location>
</feature>
<evidence type="ECO:0000256" key="1">
    <source>
        <dbReference type="ARBA" id="ARBA00022801"/>
    </source>
</evidence>
<name>R2RRJ0_9ENTE</name>
<evidence type="ECO:0008006" key="6">
    <source>
        <dbReference type="Google" id="ProtNLM"/>
    </source>
</evidence>
<feature type="domain" description="Glycosyl hydrolase family 67 C-terminal" evidence="2">
    <location>
        <begin position="427"/>
        <end position="647"/>
    </location>
</feature>
<dbReference type="eggNOG" id="COG3661">
    <property type="taxonomic scope" value="Bacteria"/>
</dbReference>
<protein>
    <recommendedName>
        <fullName evidence="6">Alpha-glucuronidase</fullName>
    </recommendedName>
</protein>
<dbReference type="Pfam" id="PF07477">
    <property type="entry name" value="Glyco_hydro_67C"/>
    <property type="match status" value="1"/>
</dbReference>
<dbReference type="InterPro" id="IPR011100">
    <property type="entry name" value="Glyco_hydro_67_cat"/>
</dbReference>
<dbReference type="HOGENOM" id="CLU_007125_1_0_9"/>
<evidence type="ECO:0000313" key="4">
    <source>
        <dbReference type="EMBL" id="EOH85985.1"/>
    </source>
</evidence>
<gene>
    <name evidence="4" type="ORF">UAS_01676</name>
</gene>
<dbReference type="Gene3D" id="3.20.20.80">
    <property type="entry name" value="Glycosidases"/>
    <property type="match status" value="1"/>
</dbReference>
<sequence length="651" mass="75253">MMKINRDPCWLQGTVSNTNFKTFSIEDKDRIVTTIREEMSILFPDTQEISGKGDLAFVFIQDEELGEEGYYIESENSRVVIKANCSKGLLYGFFYIYQQLRQNKPLVTGRSVPDQSFRMINHWDNMDGSIERGYAGDSIFYKDNTFRRDYDLVRQYARLLASVGINALSINNVNVHEVETRLILESSLPDVKMLNDIFAAYGIKTFLSINFAAPKKIGGLHTADPLDEKVIEFWENTIAKIYQVIPDFGGFVIKADSEGEPGPFAYGRGHDEGANLFGRILGKFGGLCIWRCFVYDCAQDWRDRSIDRARAAYDHFLPLDGKFDDNVILQIKLGALDFQVIEPLSPLFGALRHTNQIIEFQLTQEYTGQQRAIYYQVPVWKEVLDFDTKYDYEPSIVKKLLKTNSVNPKLSGICAVGVVGMDDNWTHHKLMQSNIYAYGRLCWDNQLSSEEIAQEWSSLTFSISQKAHEKIVSMLTTSRETYRLYNAPNGVGFMCKPNVHYGPSIDGYEYDRWGTYHFADRNGIGNDRTLNGTKYVQQYSPTRCQEYNDVTTCPDEFLLWFHHVPYEHVLQNGKTLIQDIYDNHFDGVQRVADYQKIWESLSGEIDLVSFKNVRELLKEQYEMAVEWRDQVNTYFYRKSGVVDEKDRKIYE</sequence>
<dbReference type="InterPro" id="IPR011099">
    <property type="entry name" value="Glyco_hydro_67_C"/>
</dbReference>
<dbReference type="OrthoDB" id="339499at2"/>
<dbReference type="InterPro" id="IPR029018">
    <property type="entry name" value="Hex-like_dom2"/>
</dbReference>
<keyword evidence="1" id="KW-0378">Hydrolase</keyword>
<accession>R2RRJ0</accession>
<evidence type="ECO:0000313" key="5">
    <source>
        <dbReference type="Proteomes" id="UP000013777"/>
    </source>
</evidence>
<dbReference type="PANTHER" id="PTHR39207:SF1">
    <property type="entry name" value="ALPHA-GLUCURONIDASE A"/>
    <property type="match status" value="1"/>
</dbReference>
<dbReference type="Pfam" id="PF07488">
    <property type="entry name" value="Glyco_hydro_67M"/>
    <property type="match status" value="1"/>
</dbReference>
<reference evidence="4 5" key="1">
    <citation type="submission" date="2013-02" db="EMBL/GenBank/DDBJ databases">
        <title>The Genome Sequence of Enterococcus asini ATCC_700915.</title>
        <authorList>
            <consortium name="The Broad Institute Genome Sequencing Platform"/>
            <consortium name="The Broad Institute Genome Sequencing Center for Infectious Disease"/>
            <person name="Earl A.M."/>
            <person name="Gilmore M.S."/>
            <person name="Lebreton F."/>
            <person name="Walker B."/>
            <person name="Young S.K."/>
            <person name="Zeng Q."/>
            <person name="Gargeya S."/>
            <person name="Fitzgerald M."/>
            <person name="Haas B."/>
            <person name="Abouelleil A."/>
            <person name="Alvarado L."/>
            <person name="Arachchi H.M."/>
            <person name="Berlin A.M."/>
            <person name="Chapman S.B."/>
            <person name="Dewar J."/>
            <person name="Goldberg J."/>
            <person name="Griggs A."/>
            <person name="Gujja S."/>
            <person name="Hansen M."/>
            <person name="Howarth C."/>
            <person name="Imamovic A."/>
            <person name="Larimer J."/>
            <person name="McCowan C."/>
            <person name="Murphy C."/>
            <person name="Neiman D."/>
            <person name="Pearson M."/>
            <person name="Priest M."/>
            <person name="Roberts A."/>
            <person name="Saif S."/>
            <person name="Shea T."/>
            <person name="Sisk P."/>
            <person name="Sykes S."/>
            <person name="Wortman J."/>
            <person name="Nusbaum C."/>
            <person name="Birren B."/>
        </authorList>
    </citation>
    <scope>NUCLEOTIDE SEQUENCE [LARGE SCALE GENOMIC DNA]</scope>
    <source>
        <strain evidence="4 5">ATCC 700915</strain>
    </source>
</reference>
<evidence type="ECO:0000259" key="2">
    <source>
        <dbReference type="Pfam" id="PF07477"/>
    </source>
</evidence>
<proteinExistence type="predicted"/>
<dbReference type="Proteomes" id="UP000013777">
    <property type="component" value="Unassembled WGS sequence"/>
</dbReference>
<evidence type="ECO:0000259" key="3">
    <source>
        <dbReference type="Pfam" id="PF07488"/>
    </source>
</evidence>
<dbReference type="GO" id="GO:0033939">
    <property type="term" value="F:xylan alpha-1,2-glucuronosidase activity"/>
    <property type="evidence" value="ECO:0007669"/>
    <property type="project" value="TreeGrafter"/>
</dbReference>
<comment type="caution">
    <text evidence="4">The sequence shown here is derived from an EMBL/GenBank/DDBJ whole genome shotgun (WGS) entry which is preliminary data.</text>
</comment>
<dbReference type="EMBL" id="AJAP01000016">
    <property type="protein sequence ID" value="EOH85985.1"/>
    <property type="molecule type" value="Genomic_DNA"/>
</dbReference>
<dbReference type="GeneID" id="78365094"/>
<dbReference type="PATRIC" id="fig|1158606.3.peg.1626"/>
<dbReference type="SUPFAM" id="SSF51445">
    <property type="entry name" value="(Trans)glycosidases"/>
    <property type="match status" value="1"/>
</dbReference>
<dbReference type="Gene3D" id="3.90.1330.10">
    <property type="entry name" value="Alpha-glucuronidase, C-terminal domain"/>
    <property type="match status" value="1"/>
</dbReference>
<keyword evidence="5" id="KW-1185">Reference proteome</keyword>
<dbReference type="InterPro" id="IPR017853">
    <property type="entry name" value="GH"/>
</dbReference>
<dbReference type="SUPFAM" id="SSF55545">
    <property type="entry name" value="beta-N-acetylhexosaminidase-like domain"/>
    <property type="match status" value="1"/>
</dbReference>
<dbReference type="PANTHER" id="PTHR39207">
    <property type="entry name" value="ALPHA-GLUCURONIDASE A"/>
    <property type="match status" value="1"/>
</dbReference>
<organism evidence="4 5">
    <name type="scientific">Enterococcus asini ATCC 700915</name>
    <dbReference type="NCBI Taxonomy" id="1158606"/>
    <lineage>
        <taxon>Bacteria</taxon>
        <taxon>Bacillati</taxon>
        <taxon>Bacillota</taxon>
        <taxon>Bacilli</taxon>
        <taxon>Lactobacillales</taxon>
        <taxon>Enterococcaceae</taxon>
        <taxon>Enterococcus</taxon>
    </lineage>
</organism>